<sequence>MTDKAAVIISTSQPNKITLKDPQTTHEITVKKSYEFIQMYQSDISLDTTSQLLSIKEIIKNTNLNSIKALASFILENNFATSSSDISGACIIYGDDPFRRIYEDTYGHNRYCN</sequence>
<proteinExistence type="predicted"/>
<evidence type="ECO:0000313" key="1">
    <source>
        <dbReference type="EMBL" id="KAF0756607.1"/>
    </source>
</evidence>
<reference evidence="1 2" key="1">
    <citation type="submission" date="2019-08" db="EMBL/GenBank/DDBJ databases">
        <title>Whole genome of Aphis craccivora.</title>
        <authorList>
            <person name="Voronova N.V."/>
            <person name="Shulinski R.S."/>
            <person name="Bandarenka Y.V."/>
            <person name="Zhorov D.G."/>
            <person name="Warner D."/>
        </authorList>
    </citation>
    <scope>NUCLEOTIDE SEQUENCE [LARGE SCALE GENOMIC DNA]</scope>
    <source>
        <strain evidence="1">180601</strain>
        <tissue evidence="1">Whole Body</tissue>
    </source>
</reference>
<dbReference type="Proteomes" id="UP000478052">
    <property type="component" value="Unassembled WGS sequence"/>
</dbReference>
<dbReference type="AlphaFoldDB" id="A0A6G0YIX4"/>
<dbReference type="EMBL" id="VUJU01003814">
    <property type="protein sequence ID" value="KAF0756607.1"/>
    <property type="molecule type" value="Genomic_DNA"/>
</dbReference>
<accession>A0A6G0YIX4</accession>
<keyword evidence="2" id="KW-1185">Reference proteome</keyword>
<name>A0A6G0YIX4_APHCR</name>
<organism evidence="1 2">
    <name type="scientific">Aphis craccivora</name>
    <name type="common">Cowpea aphid</name>
    <dbReference type="NCBI Taxonomy" id="307492"/>
    <lineage>
        <taxon>Eukaryota</taxon>
        <taxon>Metazoa</taxon>
        <taxon>Ecdysozoa</taxon>
        <taxon>Arthropoda</taxon>
        <taxon>Hexapoda</taxon>
        <taxon>Insecta</taxon>
        <taxon>Pterygota</taxon>
        <taxon>Neoptera</taxon>
        <taxon>Paraneoptera</taxon>
        <taxon>Hemiptera</taxon>
        <taxon>Sternorrhyncha</taxon>
        <taxon>Aphidomorpha</taxon>
        <taxon>Aphidoidea</taxon>
        <taxon>Aphididae</taxon>
        <taxon>Aphidini</taxon>
        <taxon>Aphis</taxon>
        <taxon>Aphis</taxon>
    </lineage>
</organism>
<gene>
    <name evidence="1" type="ORF">FWK35_00030477</name>
</gene>
<protein>
    <submittedName>
        <fullName evidence="1">Zinc finger MYM-type protein 1-like</fullName>
    </submittedName>
</protein>
<comment type="caution">
    <text evidence="1">The sequence shown here is derived from an EMBL/GenBank/DDBJ whole genome shotgun (WGS) entry which is preliminary data.</text>
</comment>
<evidence type="ECO:0000313" key="2">
    <source>
        <dbReference type="Proteomes" id="UP000478052"/>
    </source>
</evidence>